<comment type="caution">
    <text evidence="2">The sequence shown here is derived from an EMBL/GenBank/DDBJ whole genome shotgun (WGS) entry which is preliminary data.</text>
</comment>
<organism evidence="2 3">
    <name type="scientific">Marasmius tenuissimus</name>
    <dbReference type="NCBI Taxonomy" id="585030"/>
    <lineage>
        <taxon>Eukaryota</taxon>
        <taxon>Fungi</taxon>
        <taxon>Dikarya</taxon>
        <taxon>Basidiomycota</taxon>
        <taxon>Agaricomycotina</taxon>
        <taxon>Agaricomycetes</taxon>
        <taxon>Agaricomycetidae</taxon>
        <taxon>Agaricales</taxon>
        <taxon>Marasmiineae</taxon>
        <taxon>Marasmiaceae</taxon>
        <taxon>Marasmius</taxon>
    </lineage>
</organism>
<gene>
    <name evidence="2" type="ORF">AAF712_012509</name>
</gene>
<evidence type="ECO:0000313" key="2">
    <source>
        <dbReference type="EMBL" id="KAL0060686.1"/>
    </source>
</evidence>
<keyword evidence="3" id="KW-1185">Reference proteome</keyword>
<feature type="region of interest" description="Disordered" evidence="1">
    <location>
        <begin position="280"/>
        <end position="373"/>
    </location>
</feature>
<evidence type="ECO:0000313" key="3">
    <source>
        <dbReference type="Proteomes" id="UP001437256"/>
    </source>
</evidence>
<proteinExistence type="predicted"/>
<dbReference type="EMBL" id="JBBXMP010000165">
    <property type="protein sequence ID" value="KAL0060686.1"/>
    <property type="molecule type" value="Genomic_DNA"/>
</dbReference>
<protein>
    <submittedName>
        <fullName evidence="2">Uncharacterized protein</fullName>
    </submittedName>
</protein>
<evidence type="ECO:0000256" key="1">
    <source>
        <dbReference type="SAM" id="MobiDB-lite"/>
    </source>
</evidence>
<accession>A0ABR2ZGH4</accession>
<sequence length="605" mass="67295">MASTSHRPSSPQFGATSNYIDDCTPGQRYASLLLACKLGYPLWKPSPRRTDTGKEHIIKIGYVRVPYDLDPFHILFNITTCSGGLVGNIWTPEGVNPPCYIRRDVTIDTSYHEDGKLLARPQGSIARCTEGYSDLPWAPRSRGFGFRLSQKEGALLMLPRGSAMKKLQKTHEFRTRLMRHWRDWYDFADVEGDLDESQTLCLVTGVQQCRAWAMAVWDEMSENNLGGDSESLTLTIDEAGDGCSWDRCPSRCSTQSLASNSNTRTHETVFIRAFRISRRDGSFSTRGSPPPPGHDEDSNGDGDSGRHSRHRSNPFNRFQGTRYASQNPFNPFCGGSSSHTPSPPHNESGQSSPSADHSASPVFTSDGGQIDGSSIIRLRPEDASNMVGHPCQLINALAFELVSRTQPSLLECGFAAFSHDDDWISAVESLDGVFPEGVELLGLICKKFKFVAEGDVVYTEGLTPEETELVQDGAGSETTLIPVLFQLREPVIHHNELLEVNWDKEMKHIRLFESDSMSVEVTVEVGSSDSNNPAPVYHWSPSDYSPYSLFELRQQLAELKREFERPGPTHPLLTWQEEPEEESVIKPLAVSCILSTGKLFSPSEW</sequence>
<reference evidence="2 3" key="1">
    <citation type="submission" date="2024-05" db="EMBL/GenBank/DDBJ databases">
        <title>A draft genome resource for the thread blight pathogen Marasmius tenuissimus strain MS-2.</title>
        <authorList>
            <person name="Yulfo-Soto G.E."/>
            <person name="Baruah I.K."/>
            <person name="Amoako-Attah I."/>
            <person name="Bukari Y."/>
            <person name="Meinhardt L.W."/>
            <person name="Bailey B.A."/>
            <person name="Cohen S.P."/>
        </authorList>
    </citation>
    <scope>NUCLEOTIDE SEQUENCE [LARGE SCALE GENOMIC DNA]</scope>
    <source>
        <strain evidence="2 3">MS-2</strain>
    </source>
</reference>
<feature type="compositionally biased region" description="Polar residues" evidence="1">
    <location>
        <begin position="313"/>
        <end position="329"/>
    </location>
</feature>
<feature type="compositionally biased region" description="Polar residues" evidence="1">
    <location>
        <begin position="347"/>
        <end position="367"/>
    </location>
</feature>
<dbReference type="Proteomes" id="UP001437256">
    <property type="component" value="Unassembled WGS sequence"/>
</dbReference>
<name>A0ABR2ZGH4_9AGAR</name>